<dbReference type="AlphaFoldDB" id="A0A2K8KC03"/>
<dbReference type="OrthoDB" id="9804476at2"/>
<keyword evidence="1" id="KW-0328">Glycosyltransferase</keyword>
<dbReference type="RefSeq" id="WP_071481434.1">
    <property type="nucleotide sequence ID" value="NZ_CP024899.1"/>
</dbReference>
<proteinExistence type="predicted"/>
<reference evidence="1 2" key="1">
    <citation type="submission" date="2017-11" db="EMBL/GenBank/DDBJ databases">
        <title>Revised Sequence and Annotation of the Rhodobaca barguzinensis strain alga05 Genome.</title>
        <authorList>
            <person name="Kopejtka K."/>
            <person name="Tomasch J.M."/>
            <person name="Bunk B."/>
            <person name="Koblizek M."/>
        </authorList>
    </citation>
    <scope>NUCLEOTIDE SEQUENCE [LARGE SCALE GENOMIC DNA]</scope>
    <source>
        <strain evidence="2">alga05</strain>
    </source>
</reference>
<dbReference type="Proteomes" id="UP000228948">
    <property type="component" value="Chromosome"/>
</dbReference>
<evidence type="ECO:0000313" key="1">
    <source>
        <dbReference type="EMBL" id="ATX66979.1"/>
    </source>
</evidence>
<accession>A0A2K8KC03</accession>
<organism evidence="1 2">
    <name type="scientific">Roseinatronobacter bogoriensis subsp. barguzinensis</name>
    <dbReference type="NCBI Taxonomy" id="441209"/>
    <lineage>
        <taxon>Bacteria</taxon>
        <taxon>Pseudomonadati</taxon>
        <taxon>Pseudomonadota</taxon>
        <taxon>Alphaproteobacteria</taxon>
        <taxon>Rhodobacterales</taxon>
        <taxon>Paracoccaceae</taxon>
        <taxon>Roseinatronobacter</taxon>
    </lineage>
</organism>
<dbReference type="EMBL" id="CP024899">
    <property type="protein sequence ID" value="ATX66979.1"/>
    <property type="molecule type" value="Genomic_DNA"/>
</dbReference>
<dbReference type="KEGG" id="rbg:BG454_15075"/>
<protein>
    <submittedName>
        <fullName evidence="1">Phosphoribosyltransferase</fullName>
    </submittedName>
</protein>
<keyword evidence="2" id="KW-1185">Reference proteome</keyword>
<dbReference type="GO" id="GO:0016757">
    <property type="term" value="F:glycosyltransferase activity"/>
    <property type="evidence" value="ECO:0007669"/>
    <property type="project" value="UniProtKB-KW"/>
</dbReference>
<dbReference type="SUPFAM" id="SSF53271">
    <property type="entry name" value="PRTase-like"/>
    <property type="match status" value="1"/>
</dbReference>
<gene>
    <name evidence="1" type="ORF">BG454_15075</name>
</gene>
<dbReference type="Gene3D" id="3.40.50.2020">
    <property type="match status" value="1"/>
</dbReference>
<keyword evidence="1" id="KW-0808">Transferase</keyword>
<name>A0A2K8KC03_9RHOB</name>
<sequence>MHYRSISDMNAAIVKNMHRLPRDLDLVVGVPRSGLLAANLLALAGNIRMSDLDSYLEGRVYSAGTTKTHSLRNTTSGPRKVLILDDSIRTGEAMTTVRQRVAAANLGDTVIYGAVYGATTQHPETDLVFEVVLQPRIFQWNFMHHVALEHACVDIDGVLCHDPSENQNDDGAAYIEFLKSARPLYPMTRTIGALVTSRLEKYRPQTEAWLAATGVRYNQLVMLDLPSKAERQRLAAHGSFKAEFYRKSAFGLFIESENAQAHKIARLSGKPVLCVETHTLIEPSAVAVLSSVARAGSLAQGRNTIKRLARSVLGHERYETLKDWRANP</sequence>
<evidence type="ECO:0000313" key="2">
    <source>
        <dbReference type="Proteomes" id="UP000228948"/>
    </source>
</evidence>
<dbReference type="InterPro" id="IPR000836">
    <property type="entry name" value="PRTase_dom"/>
</dbReference>
<dbReference type="InterPro" id="IPR029057">
    <property type="entry name" value="PRTase-like"/>
</dbReference>
<dbReference type="CDD" id="cd06223">
    <property type="entry name" value="PRTases_typeI"/>
    <property type="match status" value="1"/>
</dbReference>